<sequence>MCTLKGFSGASCSFSLAGDLDADLPSGPSLSLRPSAFHGSTRGDRGHPPAPRAPGARSSPLIPLATSSPSIPTAVSPSPRPVFSPSKPASPMDQMPGKAARPGIPSPPSRSFSQLADEVSFSFASTPSPSFALPARSSDRGSRNGGKPPRPSKGSPPSALARSKRPRGFDEGFSFLVPVTLVSLADLLSKSTPSPLCHPMNCLCWNARGAWRRQVKDFISHSIRSLSLRLIAMQETHIDDRPAARLIRSLGRSWQGVAQPFDGASWGLILA</sequence>
<evidence type="ECO:0000313" key="3">
    <source>
        <dbReference type="Proteomes" id="UP001327560"/>
    </source>
</evidence>
<feature type="compositionally biased region" description="Low complexity" evidence="1">
    <location>
        <begin position="124"/>
        <end position="135"/>
    </location>
</feature>
<evidence type="ECO:0000313" key="2">
    <source>
        <dbReference type="EMBL" id="WOK93035.1"/>
    </source>
</evidence>
<feature type="compositionally biased region" description="Low complexity" evidence="1">
    <location>
        <begin position="24"/>
        <end position="35"/>
    </location>
</feature>
<feature type="region of interest" description="Disordered" evidence="1">
    <location>
        <begin position="23"/>
        <end position="112"/>
    </location>
</feature>
<reference evidence="2 3" key="1">
    <citation type="submission" date="2023-10" db="EMBL/GenBank/DDBJ databases">
        <title>Chromosome-scale genome assembly provides insights into flower coloration mechanisms of Canna indica.</title>
        <authorList>
            <person name="Li C."/>
        </authorList>
    </citation>
    <scope>NUCLEOTIDE SEQUENCE [LARGE SCALE GENOMIC DNA]</scope>
    <source>
        <tissue evidence="2">Flower</tissue>
    </source>
</reference>
<organism evidence="2 3">
    <name type="scientific">Canna indica</name>
    <name type="common">Indian-shot</name>
    <dbReference type="NCBI Taxonomy" id="4628"/>
    <lineage>
        <taxon>Eukaryota</taxon>
        <taxon>Viridiplantae</taxon>
        <taxon>Streptophyta</taxon>
        <taxon>Embryophyta</taxon>
        <taxon>Tracheophyta</taxon>
        <taxon>Spermatophyta</taxon>
        <taxon>Magnoliopsida</taxon>
        <taxon>Liliopsida</taxon>
        <taxon>Zingiberales</taxon>
        <taxon>Cannaceae</taxon>
        <taxon>Canna</taxon>
    </lineage>
</organism>
<dbReference type="Proteomes" id="UP001327560">
    <property type="component" value="Chromosome 1"/>
</dbReference>
<dbReference type="AlphaFoldDB" id="A0AAQ3JRA1"/>
<keyword evidence="3" id="KW-1185">Reference proteome</keyword>
<protein>
    <submittedName>
        <fullName evidence="2">Uncharacterized protein</fullName>
    </submittedName>
</protein>
<feature type="compositionally biased region" description="Polar residues" evidence="1">
    <location>
        <begin position="65"/>
        <end position="75"/>
    </location>
</feature>
<gene>
    <name evidence="2" type="ORF">Cni_G01728</name>
</gene>
<accession>A0AAQ3JRA1</accession>
<evidence type="ECO:0000256" key="1">
    <source>
        <dbReference type="SAM" id="MobiDB-lite"/>
    </source>
</evidence>
<dbReference type="EMBL" id="CP136890">
    <property type="protein sequence ID" value="WOK93035.1"/>
    <property type="molecule type" value="Genomic_DNA"/>
</dbReference>
<feature type="region of interest" description="Disordered" evidence="1">
    <location>
        <begin position="124"/>
        <end position="165"/>
    </location>
</feature>
<proteinExistence type="predicted"/>
<name>A0AAQ3JRA1_9LILI</name>